<organism evidence="1">
    <name type="scientific">Zea mays</name>
    <name type="common">Maize</name>
    <dbReference type="NCBI Taxonomy" id="4577"/>
    <lineage>
        <taxon>Eukaryota</taxon>
        <taxon>Viridiplantae</taxon>
        <taxon>Streptophyta</taxon>
        <taxon>Embryophyta</taxon>
        <taxon>Tracheophyta</taxon>
        <taxon>Spermatophyta</taxon>
        <taxon>Magnoliopsida</taxon>
        <taxon>Liliopsida</taxon>
        <taxon>Poales</taxon>
        <taxon>Poaceae</taxon>
        <taxon>PACMAD clade</taxon>
        <taxon>Panicoideae</taxon>
        <taxon>Andropogonodae</taxon>
        <taxon>Andropogoneae</taxon>
        <taxon>Tripsacinae</taxon>
        <taxon>Zea</taxon>
    </lineage>
</organism>
<sequence length="132" mass="14072">RDCLCLVALIGGALIPLISQSQSPPLPRSSRRCTWPRARDTSGGQARHPTVGHHRGVGGRRSGSGLVRARVEQRAGEASIAVLAVKIRPGVHDTGRGPAPRAVHAEKAHERCSICSRTHRSPWSSSTSPLAR</sequence>
<gene>
    <name evidence="1" type="ORF">ZEAMMB73_Zm00001d038035</name>
</gene>
<reference evidence="1" key="1">
    <citation type="submission" date="2015-12" db="EMBL/GenBank/DDBJ databases">
        <title>Update maize B73 reference genome by single molecule sequencing technologies.</title>
        <authorList>
            <consortium name="Maize Genome Sequencing Project"/>
            <person name="Ware D."/>
        </authorList>
    </citation>
    <scope>NUCLEOTIDE SEQUENCE</scope>
    <source>
        <tissue evidence="1">Seedling</tissue>
    </source>
</reference>
<accession>A0A1D6M2U5</accession>
<name>A0A1D6M2U5_MAIZE</name>
<feature type="non-terminal residue" evidence="1">
    <location>
        <position position="1"/>
    </location>
</feature>
<proteinExistence type="predicted"/>
<dbReference type="EMBL" id="CM000782">
    <property type="protein sequence ID" value="AQK85503.1"/>
    <property type="molecule type" value="Genomic_DNA"/>
</dbReference>
<dbReference type="AlphaFoldDB" id="A0A1D6M2U5"/>
<evidence type="ECO:0000313" key="1">
    <source>
        <dbReference type="EMBL" id="AQK85503.1"/>
    </source>
</evidence>
<protein>
    <submittedName>
        <fullName evidence="1">ADPATP carrier protein 1 chloroplastic</fullName>
    </submittedName>
</protein>